<dbReference type="EMBL" id="DSPX01000003">
    <property type="protein sequence ID" value="HGF99197.1"/>
    <property type="molecule type" value="Genomic_DNA"/>
</dbReference>
<evidence type="ECO:0000259" key="1">
    <source>
        <dbReference type="Pfam" id="PF00675"/>
    </source>
</evidence>
<reference evidence="3" key="1">
    <citation type="journal article" date="2020" name="mSystems">
        <title>Genome- and Community-Level Interaction Insights into Carbon Utilization and Element Cycling Functions of Hydrothermarchaeota in Hydrothermal Sediment.</title>
        <authorList>
            <person name="Zhou Z."/>
            <person name="Liu Y."/>
            <person name="Xu W."/>
            <person name="Pan J."/>
            <person name="Luo Z.H."/>
            <person name="Li M."/>
        </authorList>
    </citation>
    <scope>NUCLEOTIDE SEQUENCE [LARGE SCALE GENOMIC DNA]</scope>
    <source>
        <strain evidence="3">SpSt-374</strain>
    </source>
</reference>
<evidence type="ECO:0000259" key="2">
    <source>
        <dbReference type="Pfam" id="PF05193"/>
    </source>
</evidence>
<dbReference type="InterPro" id="IPR011249">
    <property type="entry name" value="Metalloenz_LuxS/M16"/>
</dbReference>
<dbReference type="InterPro" id="IPR007863">
    <property type="entry name" value="Peptidase_M16_C"/>
</dbReference>
<name>A0A7C3VJD0_9CYAN</name>
<organism evidence="3">
    <name type="scientific">Planktothricoides sp. SpSt-374</name>
    <dbReference type="NCBI Taxonomy" id="2282167"/>
    <lineage>
        <taxon>Bacteria</taxon>
        <taxon>Bacillati</taxon>
        <taxon>Cyanobacteriota</taxon>
        <taxon>Cyanophyceae</taxon>
        <taxon>Oscillatoriophycideae</taxon>
        <taxon>Oscillatoriales</taxon>
        <taxon>Oscillatoriaceae</taxon>
        <taxon>Planktothricoides</taxon>
    </lineage>
</organism>
<proteinExistence type="predicted"/>
<feature type="domain" description="Peptidase M16 N-terminal" evidence="1">
    <location>
        <begin position="19"/>
        <end position="132"/>
    </location>
</feature>
<dbReference type="PANTHER" id="PTHR11851:SF225">
    <property type="entry name" value="NON-PEPTIDASE HOMOLOG YMXG"/>
    <property type="match status" value="1"/>
</dbReference>
<dbReference type="GO" id="GO:0046872">
    <property type="term" value="F:metal ion binding"/>
    <property type="evidence" value="ECO:0007669"/>
    <property type="project" value="InterPro"/>
</dbReference>
<dbReference type="PANTHER" id="PTHR11851">
    <property type="entry name" value="METALLOPROTEASE"/>
    <property type="match status" value="1"/>
</dbReference>
<comment type="caution">
    <text evidence="3">The sequence shown here is derived from an EMBL/GenBank/DDBJ whole genome shotgun (WGS) entry which is preliminary data.</text>
</comment>
<protein>
    <submittedName>
        <fullName evidence="3">Insulinase family protein</fullName>
    </submittedName>
</protein>
<dbReference type="SUPFAM" id="SSF63411">
    <property type="entry name" value="LuxS/MPP-like metallohydrolase"/>
    <property type="match status" value="2"/>
</dbReference>
<dbReference type="Pfam" id="PF00675">
    <property type="entry name" value="Peptidase_M16"/>
    <property type="match status" value="1"/>
</dbReference>
<dbReference type="InterPro" id="IPR011765">
    <property type="entry name" value="Pept_M16_N"/>
</dbReference>
<dbReference type="Gene3D" id="3.30.830.10">
    <property type="entry name" value="Metalloenzyme, LuxS/M16 peptidase-like"/>
    <property type="match status" value="2"/>
</dbReference>
<sequence length="433" mass="47901">MTVFLLPDRELPLVSGTALVRTGDRFEPAAQVGLADILGEVMRTGGTKRHSPDELNELLEQRAAYVETSIGATSGSVSFNALSEDLNQVFPLFVEVLREPVFAEKQLELAKKQRSGAIARRNDDPNSIVGREFQKLVYGSNSPYARTIEYTTVNNISRDDLLAFYQTYFQPQNIILGIVGDFEPTKMLAVIRQQFGDWKGESSVSTAASLPPAQVSPAPPGGVFFISQPQLTQSYVQMGHIGGTLAAPDYPALSVLNGVLNGFGGRMFNSVRSKKGLAYSVYAVWSPQYDYPGLFVAGGQTRSEATVPLIKAIRAEIDRIRDRPITATELEYAKDSTLNSFVFNFADTGRILSRLLRYEYFRYPKDFLYQYQRQVEATTVSDVQRVAQKYLQPEQMVTLVVGNEGEINPPLSTLKPNANVTSIDISIPEPQNS</sequence>
<dbReference type="Pfam" id="PF05193">
    <property type="entry name" value="Peptidase_M16_C"/>
    <property type="match status" value="1"/>
</dbReference>
<feature type="domain" description="Peptidase M16 C-terminal" evidence="2">
    <location>
        <begin position="155"/>
        <end position="335"/>
    </location>
</feature>
<dbReference type="InterPro" id="IPR050361">
    <property type="entry name" value="MPP/UQCRC_Complex"/>
</dbReference>
<evidence type="ECO:0000313" key="3">
    <source>
        <dbReference type="EMBL" id="HGF99197.1"/>
    </source>
</evidence>
<gene>
    <name evidence="3" type="ORF">ENR15_00590</name>
</gene>
<dbReference type="AlphaFoldDB" id="A0A7C3VJD0"/>
<accession>A0A7C3VJD0</accession>